<keyword evidence="5" id="KW-1185">Reference proteome</keyword>
<dbReference type="Pfam" id="PF12796">
    <property type="entry name" value="Ank_2"/>
    <property type="match status" value="2"/>
</dbReference>
<dbReference type="Proteomes" id="UP001491310">
    <property type="component" value="Unassembled WGS sequence"/>
</dbReference>
<dbReference type="EMBL" id="JALJOT010000005">
    <property type="protein sequence ID" value="KAK9915131.1"/>
    <property type="molecule type" value="Genomic_DNA"/>
</dbReference>
<dbReference type="PROSITE" id="PS50088">
    <property type="entry name" value="ANK_REPEAT"/>
    <property type="match status" value="3"/>
</dbReference>
<feature type="repeat" description="ANK" evidence="3">
    <location>
        <begin position="95"/>
        <end position="127"/>
    </location>
</feature>
<dbReference type="PROSITE" id="PS50297">
    <property type="entry name" value="ANK_REP_REGION"/>
    <property type="match status" value="3"/>
</dbReference>
<dbReference type="PANTHER" id="PTHR24173">
    <property type="entry name" value="ANKYRIN REPEAT CONTAINING"/>
    <property type="match status" value="1"/>
</dbReference>
<evidence type="ECO:0000256" key="1">
    <source>
        <dbReference type="ARBA" id="ARBA00022737"/>
    </source>
</evidence>
<feature type="repeat" description="ANK" evidence="3">
    <location>
        <begin position="168"/>
        <end position="200"/>
    </location>
</feature>
<accession>A0ABR2YU12</accession>
<organism evidence="4 5">
    <name type="scientific">Coccomyxa subellipsoidea</name>
    <dbReference type="NCBI Taxonomy" id="248742"/>
    <lineage>
        <taxon>Eukaryota</taxon>
        <taxon>Viridiplantae</taxon>
        <taxon>Chlorophyta</taxon>
        <taxon>core chlorophytes</taxon>
        <taxon>Trebouxiophyceae</taxon>
        <taxon>Trebouxiophyceae incertae sedis</taxon>
        <taxon>Coccomyxaceae</taxon>
        <taxon>Coccomyxa</taxon>
    </lineage>
</organism>
<evidence type="ECO:0000256" key="3">
    <source>
        <dbReference type="PROSITE-ProRule" id="PRU00023"/>
    </source>
</evidence>
<dbReference type="PANTHER" id="PTHR24173:SF74">
    <property type="entry name" value="ANKYRIN REPEAT DOMAIN-CONTAINING PROTEIN 16"/>
    <property type="match status" value="1"/>
</dbReference>
<evidence type="ECO:0000313" key="4">
    <source>
        <dbReference type="EMBL" id="KAK9915131.1"/>
    </source>
</evidence>
<reference evidence="4 5" key="1">
    <citation type="journal article" date="2024" name="Nat. Commun.">
        <title>Phylogenomics reveals the evolutionary origins of lichenization in chlorophyte algae.</title>
        <authorList>
            <person name="Puginier C."/>
            <person name="Libourel C."/>
            <person name="Otte J."/>
            <person name="Skaloud P."/>
            <person name="Haon M."/>
            <person name="Grisel S."/>
            <person name="Petersen M."/>
            <person name="Berrin J.G."/>
            <person name="Delaux P.M."/>
            <person name="Dal Grande F."/>
            <person name="Keller J."/>
        </authorList>
    </citation>
    <scope>NUCLEOTIDE SEQUENCE [LARGE SCALE GENOMIC DNA]</scope>
    <source>
        <strain evidence="4 5">SAG 216-7</strain>
    </source>
</reference>
<evidence type="ECO:0000256" key="2">
    <source>
        <dbReference type="ARBA" id="ARBA00023043"/>
    </source>
</evidence>
<dbReference type="InterPro" id="IPR002110">
    <property type="entry name" value="Ankyrin_rpt"/>
</dbReference>
<name>A0ABR2YU12_9CHLO</name>
<keyword evidence="2 3" id="KW-0040">ANK repeat</keyword>
<protein>
    <recommendedName>
        <fullName evidence="6">Ankyrin</fullName>
    </recommendedName>
</protein>
<dbReference type="SMART" id="SM00248">
    <property type="entry name" value="ANK"/>
    <property type="match status" value="3"/>
</dbReference>
<sequence length="241" mass="25491">MGAEQSQLPGYSTVDLDMSEDAKKQHLSALIQKAEDMMQGKPVDSRMDIKSSEKGPLKDAKTAAALQKAVMSRDGTMLRHLLRYENASLEDQSQEGLAPLHVAAAQGYGEMVSILALLGANLDARSRDAGDTPLHLAAAAGNLNDSGRAEVLAMLLGLGASADLPNKDGRSPLHVAAMTGNVNALDKLLAAGAPRGCLDKDNMRPVDLATVCGAKEAIEYLNALDAKAQASKIKQYQQWLS</sequence>
<evidence type="ECO:0000313" key="5">
    <source>
        <dbReference type="Proteomes" id="UP001491310"/>
    </source>
</evidence>
<keyword evidence="1" id="KW-0677">Repeat</keyword>
<comment type="caution">
    <text evidence="4">The sequence shown here is derived from an EMBL/GenBank/DDBJ whole genome shotgun (WGS) entry which is preliminary data.</text>
</comment>
<dbReference type="SUPFAM" id="SSF48403">
    <property type="entry name" value="Ankyrin repeat"/>
    <property type="match status" value="1"/>
</dbReference>
<gene>
    <name evidence="4" type="ORF">WJX75_005124</name>
</gene>
<evidence type="ECO:0008006" key="6">
    <source>
        <dbReference type="Google" id="ProtNLM"/>
    </source>
</evidence>
<feature type="repeat" description="ANK" evidence="3">
    <location>
        <begin position="129"/>
        <end position="167"/>
    </location>
</feature>
<dbReference type="InterPro" id="IPR036770">
    <property type="entry name" value="Ankyrin_rpt-contain_sf"/>
</dbReference>
<proteinExistence type="predicted"/>
<dbReference type="Gene3D" id="1.25.40.20">
    <property type="entry name" value="Ankyrin repeat-containing domain"/>
    <property type="match status" value="2"/>
</dbReference>